<proteinExistence type="predicted"/>
<sequence>MQVSTGIDGKPQLFFNEFEGAVGNARFSTGATVDGNADTQKLLPGAADHYDAVSKMGQPTEAFSRAVLAARAANPKFKLQYRPKLWQLGKDCSAYVFALRRKNMDDVGHDHSPMSIPAIDFDKTIATYKGAVPNIQDLLDDQNTKLMALEKEIKGNMEKVNLNHLKATEAGRAAITGCNCERKTPPELRKRARKVRTVEVDGRVRIWDVDPIAVNWGCPRVARSRKMRARRLAAMGVAVMV</sequence>
<dbReference type="EMBL" id="KV875100">
    <property type="protein sequence ID" value="OIW26428.1"/>
    <property type="molecule type" value="Genomic_DNA"/>
</dbReference>
<dbReference type="AlphaFoldDB" id="A0A1J7JB30"/>
<feature type="coiled-coil region" evidence="1">
    <location>
        <begin position="132"/>
        <end position="159"/>
    </location>
</feature>
<dbReference type="OrthoDB" id="5030330at2759"/>
<evidence type="ECO:0000313" key="2">
    <source>
        <dbReference type="EMBL" id="OIW26428.1"/>
    </source>
</evidence>
<name>A0A1J7JB30_9PEZI</name>
<evidence type="ECO:0000256" key="1">
    <source>
        <dbReference type="SAM" id="Coils"/>
    </source>
</evidence>
<evidence type="ECO:0000313" key="3">
    <source>
        <dbReference type="Proteomes" id="UP000182658"/>
    </source>
</evidence>
<dbReference type="Proteomes" id="UP000182658">
    <property type="component" value="Unassembled WGS sequence"/>
</dbReference>
<keyword evidence="3" id="KW-1185">Reference proteome</keyword>
<dbReference type="STRING" id="1408157.A0A1J7JB30"/>
<organism evidence="2 3">
    <name type="scientific">Coniochaeta ligniaria NRRL 30616</name>
    <dbReference type="NCBI Taxonomy" id="1408157"/>
    <lineage>
        <taxon>Eukaryota</taxon>
        <taxon>Fungi</taxon>
        <taxon>Dikarya</taxon>
        <taxon>Ascomycota</taxon>
        <taxon>Pezizomycotina</taxon>
        <taxon>Sordariomycetes</taxon>
        <taxon>Sordariomycetidae</taxon>
        <taxon>Coniochaetales</taxon>
        <taxon>Coniochaetaceae</taxon>
        <taxon>Coniochaeta</taxon>
    </lineage>
</organism>
<protein>
    <submittedName>
        <fullName evidence="2">Uncharacterized protein</fullName>
    </submittedName>
</protein>
<dbReference type="InParanoid" id="A0A1J7JB30"/>
<keyword evidence="1" id="KW-0175">Coiled coil</keyword>
<gene>
    <name evidence="2" type="ORF">CONLIGDRAFT_683410</name>
</gene>
<accession>A0A1J7JB30</accession>
<reference evidence="2 3" key="1">
    <citation type="submission" date="2016-10" db="EMBL/GenBank/DDBJ databases">
        <title>Draft genome sequence of Coniochaeta ligniaria NRRL30616, a lignocellulolytic fungus for bioabatement of inhibitors in plant biomass hydrolysates.</title>
        <authorList>
            <consortium name="DOE Joint Genome Institute"/>
            <person name="Jimenez D.J."/>
            <person name="Hector R.E."/>
            <person name="Riley R."/>
            <person name="Sun H."/>
            <person name="Grigoriev I.V."/>
            <person name="Van Elsas J.D."/>
            <person name="Nichols N.N."/>
        </authorList>
    </citation>
    <scope>NUCLEOTIDE SEQUENCE [LARGE SCALE GENOMIC DNA]</scope>
    <source>
        <strain evidence="2 3">NRRL 30616</strain>
    </source>
</reference>